<name>A0A4Z0P6Z2_9BACT</name>
<dbReference type="InterPro" id="IPR025222">
    <property type="entry name" value="DUF3945"/>
</dbReference>
<dbReference type="Proteomes" id="UP000298337">
    <property type="component" value="Unassembled WGS sequence"/>
</dbReference>
<dbReference type="EMBL" id="SRLA01000003">
    <property type="protein sequence ID" value="TGE06447.1"/>
    <property type="molecule type" value="Genomic_DNA"/>
</dbReference>
<dbReference type="Pfam" id="PF13351">
    <property type="entry name" value="DUF4099"/>
    <property type="match status" value="1"/>
</dbReference>
<feature type="domain" description="DUF3945" evidence="2">
    <location>
        <begin position="510"/>
        <end position="555"/>
    </location>
</feature>
<comment type="caution">
    <text evidence="4">The sequence shown here is derived from an EMBL/GenBank/DDBJ whole genome shotgun (WGS) entry which is preliminary data.</text>
</comment>
<feature type="region of interest" description="Disordered" evidence="1">
    <location>
        <begin position="1"/>
        <end position="98"/>
    </location>
</feature>
<gene>
    <name evidence="4" type="ORF">EU556_16535</name>
</gene>
<protein>
    <submittedName>
        <fullName evidence="4">DUF3945 domain-containing protein</fullName>
    </submittedName>
</protein>
<dbReference type="InterPro" id="IPR025343">
    <property type="entry name" value="DUF4099"/>
</dbReference>
<evidence type="ECO:0000259" key="2">
    <source>
        <dbReference type="Pfam" id="PF13101"/>
    </source>
</evidence>
<dbReference type="OrthoDB" id="862442at2"/>
<dbReference type="RefSeq" id="WP_135435235.1">
    <property type="nucleotide sequence ID" value="NZ_SRLA01000003.1"/>
</dbReference>
<organism evidence="4 5">
    <name type="scientific">Hymenobacter fodinae</name>
    <dbReference type="NCBI Taxonomy" id="2510796"/>
    <lineage>
        <taxon>Bacteria</taxon>
        <taxon>Pseudomonadati</taxon>
        <taxon>Bacteroidota</taxon>
        <taxon>Cytophagia</taxon>
        <taxon>Cytophagales</taxon>
        <taxon>Hymenobacteraceae</taxon>
        <taxon>Hymenobacter</taxon>
    </lineage>
</organism>
<evidence type="ECO:0000313" key="4">
    <source>
        <dbReference type="EMBL" id="TGE06447.1"/>
    </source>
</evidence>
<accession>A0A4Z0P6Z2</accession>
<keyword evidence="5" id="KW-1185">Reference proteome</keyword>
<dbReference type="AlphaFoldDB" id="A0A4Z0P6Z2"/>
<feature type="domain" description="DUF4099" evidence="3">
    <location>
        <begin position="368"/>
        <end position="440"/>
    </location>
</feature>
<evidence type="ECO:0000313" key="5">
    <source>
        <dbReference type="Proteomes" id="UP000298337"/>
    </source>
</evidence>
<reference evidence="4 5" key="1">
    <citation type="submission" date="2019-04" db="EMBL/GenBank/DDBJ databases">
        <authorList>
            <person name="Feng G."/>
            <person name="Zhang J."/>
            <person name="Zhu H."/>
        </authorList>
    </citation>
    <scope>NUCLEOTIDE SEQUENCE [LARGE SCALE GENOMIC DNA]</scope>
    <source>
        <strain evidence="4 5">92R-1</strain>
    </source>
</reference>
<proteinExistence type="predicted"/>
<feature type="compositionally biased region" description="Low complexity" evidence="1">
    <location>
        <begin position="56"/>
        <end position="73"/>
    </location>
</feature>
<evidence type="ECO:0000259" key="3">
    <source>
        <dbReference type="Pfam" id="PF13351"/>
    </source>
</evidence>
<sequence>MAEQDDEMTPASLPQIKASDANESLTAGQAQTPPPPVPQAEEVAIPPGVAPAGDTAPVALAPDELPADPAEQPGNTPQGPEPPVGEGQQAPAGLATDVAAAAPVGELRITWQQKGDEVAPLLEMRAYLDQLREAGVAVGALQFERNPAGKLTGGFAVSYDPESNKLGQLEATLQGFRQIGNGVGVVEKPEQAAARRQEAGYDDGYEPPRSKQVRQAFGAGQWDALSAQLAAVPKHALTVPEQGQQAAAEQRVQQLAQQHGRTTEQVLRDGKSIFDIDTSGNPASAFLKNFYAHLNGGPKTRQHLEVDYEQTRQDLQARLLRKAGTAQAKVLPDQAPAAIGAHAVAVADAGKPAPIEVMAPPVPVAPPFRASDVPQQVLASLGLTLQTLEQSGQLEKLLSGRQTDLLAMQVTDRPDQDPVRFAGKMVLRREADGTATLKMELPQARLVIPNEIGGMPFTPEQRQRLETEGNAGLLRGLKDEQGRTYNGYVAVDKAMNKVVILPEDKVTLHDTIAGVKLTPEQSHDLREGKVVALANMASGDGGRQFDGTVQVNAAKACIEVRPAAHELIQHQAPQVQQTVPGATKTVVATPAKEQTTQVKTRGPRH</sequence>
<evidence type="ECO:0000256" key="1">
    <source>
        <dbReference type="SAM" id="MobiDB-lite"/>
    </source>
</evidence>
<dbReference type="Pfam" id="PF13101">
    <property type="entry name" value="DUF3945"/>
    <property type="match status" value="1"/>
</dbReference>